<dbReference type="InterPro" id="IPR011642">
    <property type="entry name" value="Gate_dom"/>
</dbReference>
<dbReference type="GO" id="GO:0005886">
    <property type="term" value="C:plasma membrane"/>
    <property type="evidence" value="ECO:0007669"/>
    <property type="project" value="UniProtKB-SubCell"/>
</dbReference>
<dbReference type="PANTHER" id="PTHR10590">
    <property type="entry name" value="SODIUM/NUCLEOSIDE COTRANSPORTER"/>
    <property type="match status" value="1"/>
</dbReference>
<dbReference type="GO" id="GO:0005337">
    <property type="term" value="F:nucleoside transmembrane transporter activity"/>
    <property type="evidence" value="ECO:0007669"/>
    <property type="project" value="InterPro"/>
</dbReference>
<feature type="domain" description="Concentrative nucleoside transporter N-terminal" evidence="8">
    <location>
        <begin position="5"/>
        <end position="78"/>
    </location>
</feature>
<evidence type="ECO:0000256" key="7">
    <source>
        <dbReference type="RuleBase" id="RU362018"/>
    </source>
</evidence>
<feature type="transmembrane region" description="Helical" evidence="7">
    <location>
        <begin position="191"/>
        <end position="211"/>
    </location>
</feature>
<keyword evidence="12" id="KW-1185">Reference proteome</keyword>
<dbReference type="Pfam" id="PF01773">
    <property type="entry name" value="Nucleos_tra2_N"/>
    <property type="match status" value="1"/>
</dbReference>
<dbReference type="RefSeq" id="WP_169929547.1">
    <property type="nucleotide sequence ID" value="NZ_PIPR01000001.1"/>
</dbReference>
<name>A0A7Z6ZSY2_9GAMM</name>
<dbReference type="InterPro" id="IPR008276">
    <property type="entry name" value="C_nuclsd_transpt"/>
</dbReference>
<comment type="similarity">
    <text evidence="2 7">Belongs to the concentrative nucleoside transporter (CNT) (TC 2.A.41) family.</text>
</comment>
<dbReference type="PANTHER" id="PTHR10590:SF4">
    <property type="entry name" value="SOLUTE CARRIER FAMILY 28 MEMBER 3"/>
    <property type="match status" value="1"/>
</dbReference>
<feature type="domain" description="Nucleoside transporter/FeoB GTPase Gate" evidence="10">
    <location>
        <begin position="89"/>
        <end position="185"/>
    </location>
</feature>
<keyword evidence="3" id="KW-1003">Cell membrane</keyword>
<dbReference type="InterPro" id="IPR002668">
    <property type="entry name" value="CNT_N_dom"/>
</dbReference>
<feature type="transmembrane region" description="Helical" evidence="7">
    <location>
        <begin position="163"/>
        <end position="185"/>
    </location>
</feature>
<evidence type="ECO:0000313" key="11">
    <source>
        <dbReference type="EMBL" id="RUO40812.1"/>
    </source>
</evidence>
<sequence length="414" mass="44008">MNSFLGIAIILLIAYLFSANRKAIRWRTVGGAFAIQVLLGAFVLYVPFGQDVLYAVAAGVAKIISFTNAGIQFMFGGLASADFGFVFAIQVLSVIVFFSSLISVLYYLGIMKWIIKILGGTLQKIIGSSRPESMSAAANIFVGQTEAPMMVRPFIASMTRSELFAVMVGGMASVSGSVLAGYAGVGVELKYLIAASFMAAPAGLLMAKMIMPETQKPREDLDNIIEGTDTQKAGDVQVEDRSVNVIDAAAAGASSGVQLAINVGAMLIAFVALIALINGIFGWVGGWFGYPELSLQELFGYIFQPVAYMLGVSWDEAQLAGSFIGQKLVINEFVAYLDFVNYKDQLSEHSQVIITFVLCGFANFSSIAILLGGLGGMAPSRRHDIARLGIKALLAATLANMMSAAIAGFFFSIS</sequence>
<comment type="caution">
    <text evidence="11">The sequence shown here is derived from an EMBL/GenBank/DDBJ whole genome shotgun (WGS) entry which is preliminary data.</text>
</comment>
<keyword evidence="5 7" id="KW-1133">Transmembrane helix</keyword>
<evidence type="ECO:0000259" key="10">
    <source>
        <dbReference type="Pfam" id="PF07670"/>
    </source>
</evidence>
<evidence type="ECO:0000259" key="9">
    <source>
        <dbReference type="Pfam" id="PF07662"/>
    </source>
</evidence>
<feature type="transmembrane region" description="Helical" evidence="7">
    <location>
        <begin position="267"/>
        <end position="290"/>
    </location>
</feature>
<feature type="transmembrane region" description="Helical" evidence="7">
    <location>
        <begin position="352"/>
        <end position="371"/>
    </location>
</feature>
<feature type="transmembrane region" description="Helical" evidence="7">
    <location>
        <begin position="28"/>
        <end position="46"/>
    </location>
</feature>
<reference evidence="12" key="1">
    <citation type="journal article" date="2018" name="Front. Microbiol.">
        <title>Genome-Based Analysis Reveals the Taxonomy and Diversity of the Family Idiomarinaceae.</title>
        <authorList>
            <person name="Liu Y."/>
            <person name="Lai Q."/>
            <person name="Shao Z."/>
        </authorList>
    </citation>
    <scope>NUCLEOTIDE SEQUENCE [LARGE SCALE GENOMIC DNA]</scope>
    <source>
        <strain evidence="12">KYW314</strain>
    </source>
</reference>
<evidence type="ECO:0000256" key="6">
    <source>
        <dbReference type="ARBA" id="ARBA00023136"/>
    </source>
</evidence>
<dbReference type="Proteomes" id="UP000287766">
    <property type="component" value="Unassembled WGS sequence"/>
</dbReference>
<feature type="transmembrane region" description="Helical" evidence="7">
    <location>
        <begin position="392"/>
        <end position="413"/>
    </location>
</feature>
<dbReference type="InterPro" id="IPR018270">
    <property type="entry name" value="C_nuclsd_transpt_met_bac"/>
</dbReference>
<evidence type="ECO:0000256" key="5">
    <source>
        <dbReference type="ARBA" id="ARBA00022989"/>
    </source>
</evidence>
<feature type="domain" description="Concentrative nucleoside transporter C-terminal" evidence="9">
    <location>
        <begin position="191"/>
        <end position="408"/>
    </location>
</feature>
<organism evidence="11 12">
    <name type="scientific">Pseudidiomarina aestuarii</name>
    <dbReference type="NCBI Taxonomy" id="624146"/>
    <lineage>
        <taxon>Bacteria</taxon>
        <taxon>Pseudomonadati</taxon>
        <taxon>Pseudomonadota</taxon>
        <taxon>Gammaproteobacteria</taxon>
        <taxon>Alteromonadales</taxon>
        <taxon>Idiomarinaceae</taxon>
        <taxon>Pseudidiomarina</taxon>
    </lineage>
</organism>
<gene>
    <name evidence="11" type="ORF">CWE22_01030</name>
</gene>
<evidence type="ECO:0000256" key="3">
    <source>
        <dbReference type="ARBA" id="ARBA00022475"/>
    </source>
</evidence>
<comment type="subcellular location">
    <subcellularLocation>
        <location evidence="1">Cell membrane</location>
        <topology evidence="1">Multi-pass membrane protein</topology>
    </subcellularLocation>
</comment>
<evidence type="ECO:0000256" key="1">
    <source>
        <dbReference type="ARBA" id="ARBA00004651"/>
    </source>
</evidence>
<protein>
    <recommendedName>
        <fullName evidence="7">Nucleoside permease</fullName>
    </recommendedName>
</protein>
<dbReference type="AlphaFoldDB" id="A0A7Z6ZSY2"/>
<dbReference type="GO" id="GO:0015293">
    <property type="term" value="F:symporter activity"/>
    <property type="evidence" value="ECO:0007669"/>
    <property type="project" value="TreeGrafter"/>
</dbReference>
<dbReference type="Pfam" id="PF07670">
    <property type="entry name" value="Gate"/>
    <property type="match status" value="1"/>
</dbReference>
<keyword evidence="4 7" id="KW-0812">Transmembrane</keyword>
<dbReference type="EMBL" id="PIPR01000001">
    <property type="protein sequence ID" value="RUO40812.1"/>
    <property type="molecule type" value="Genomic_DNA"/>
</dbReference>
<evidence type="ECO:0000256" key="4">
    <source>
        <dbReference type="ARBA" id="ARBA00022692"/>
    </source>
</evidence>
<keyword evidence="7" id="KW-0813">Transport</keyword>
<dbReference type="InterPro" id="IPR011657">
    <property type="entry name" value="CNT_C_dom"/>
</dbReference>
<evidence type="ECO:0000256" key="2">
    <source>
        <dbReference type="ARBA" id="ARBA00009033"/>
    </source>
</evidence>
<keyword evidence="6 7" id="KW-0472">Membrane</keyword>
<accession>A0A7Z6ZSY2</accession>
<evidence type="ECO:0000313" key="12">
    <source>
        <dbReference type="Proteomes" id="UP000287766"/>
    </source>
</evidence>
<feature type="transmembrane region" description="Helical" evidence="7">
    <location>
        <begin position="87"/>
        <end position="108"/>
    </location>
</feature>
<dbReference type="NCBIfam" id="TIGR00804">
    <property type="entry name" value="nupC"/>
    <property type="match status" value="1"/>
</dbReference>
<dbReference type="Pfam" id="PF07662">
    <property type="entry name" value="Nucleos_tra2_C"/>
    <property type="match status" value="1"/>
</dbReference>
<proteinExistence type="inferred from homology"/>
<evidence type="ECO:0000259" key="8">
    <source>
        <dbReference type="Pfam" id="PF01773"/>
    </source>
</evidence>
<feature type="transmembrane region" description="Helical" evidence="7">
    <location>
        <begin position="53"/>
        <end position="75"/>
    </location>
</feature>